<keyword evidence="3" id="KW-1185">Reference proteome</keyword>
<feature type="region of interest" description="Disordered" evidence="1">
    <location>
        <begin position="1"/>
        <end position="26"/>
    </location>
</feature>
<feature type="compositionally biased region" description="Basic residues" evidence="1">
    <location>
        <begin position="115"/>
        <end position="124"/>
    </location>
</feature>
<gene>
    <name evidence="2" type="ORF">AMECASPLE_015554</name>
</gene>
<feature type="region of interest" description="Disordered" evidence="1">
    <location>
        <begin position="176"/>
        <end position="195"/>
    </location>
</feature>
<proteinExistence type="predicted"/>
<protein>
    <submittedName>
        <fullName evidence="2">Uncharacterized protein</fullName>
    </submittedName>
</protein>
<feature type="compositionally biased region" description="Pro residues" evidence="1">
    <location>
        <begin position="94"/>
        <end position="103"/>
    </location>
</feature>
<accession>A0ABV1A8B5</accession>
<evidence type="ECO:0000256" key="1">
    <source>
        <dbReference type="SAM" id="MobiDB-lite"/>
    </source>
</evidence>
<feature type="region of interest" description="Disordered" evidence="1">
    <location>
        <begin position="52"/>
        <end position="146"/>
    </location>
</feature>
<evidence type="ECO:0000313" key="3">
    <source>
        <dbReference type="Proteomes" id="UP001469553"/>
    </source>
</evidence>
<sequence>MGRNFTSWLPSVSLQAGPTQNHSLTECGNQKDQAEMITLWEYLRRALEKSSAQARKKEGQRSPFWGSRLVIPPYGTGPQRHMPANTSNPVQLHSPPPPPPQPVNSPSDSLAPRNKSSRQRRRQQNTHSSAEKIQTGASMSSPEGLTCGLLSHPATLASGQASLFQPVPAQHAATRLPQTTSDCLPPSSGQRGKAHSTSSWVECGLAVARAAYLDSSILDAALSLPSDPRGSASVLSALMEEFQVEELSDAPAPASGGGPPA</sequence>
<evidence type="ECO:0000313" key="2">
    <source>
        <dbReference type="EMBL" id="MEQ2314773.1"/>
    </source>
</evidence>
<dbReference type="Proteomes" id="UP001469553">
    <property type="component" value="Unassembled WGS sequence"/>
</dbReference>
<feature type="compositionally biased region" description="Polar residues" evidence="1">
    <location>
        <begin position="125"/>
        <end position="143"/>
    </location>
</feature>
<dbReference type="EMBL" id="JAHRIP010085738">
    <property type="protein sequence ID" value="MEQ2314773.1"/>
    <property type="molecule type" value="Genomic_DNA"/>
</dbReference>
<reference evidence="2 3" key="1">
    <citation type="submission" date="2021-06" db="EMBL/GenBank/DDBJ databases">
        <authorList>
            <person name="Palmer J.M."/>
        </authorList>
    </citation>
    <scope>NUCLEOTIDE SEQUENCE [LARGE SCALE GENOMIC DNA]</scope>
    <source>
        <strain evidence="2 3">AS_MEX2019</strain>
        <tissue evidence="2">Muscle</tissue>
    </source>
</reference>
<name>A0ABV1A8B5_9TELE</name>
<comment type="caution">
    <text evidence="2">The sequence shown here is derived from an EMBL/GenBank/DDBJ whole genome shotgun (WGS) entry which is preliminary data.</text>
</comment>
<organism evidence="2 3">
    <name type="scientific">Ameca splendens</name>
    <dbReference type="NCBI Taxonomy" id="208324"/>
    <lineage>
        <taxon>Eukaryota</taxon>
        <taxon>Metazoa</taxon>
        <taxon>Chordata</taxon>
        <taxon>Craniata</taxon>
        <taxon>Vertebrata</taxon>
        <taxon>Euteleostomi</taxon>
        <taxon>Actinopterygii</taxon>
        <taxon>Neopterygii</taxon>
        <taxon>Teleostei</taxon>
        <taxon>Neoteleostei</taxon>
        <taxon>Acanthomorphata</taxon>
        <taxon>Ovalentaria</taxon>
        <taxon>Atherinomorphae</taxon>
        <taxon>Cyprinodontiformes</taxon>
        <taxon>Goodeidae</taxon>
        <taxon>Ameca</taxon>
    </lineage>
</organism>